<sequence length="127" mass="14383">MRDETAKSRVGPLTRQLDPYGPAKITENRARPRNRLDWTIFGSDVTMVSPDEILRQGQRLPTPNSPPEVIVVVVLRKESQIDQIYKKTRRQLPWRRSQRRWGGQEGVTVDHGGAVGPTALRESSGLD</sequence>
<comment type="caution">
    <text evidence="2">The sequence shown here is derived from an EMBL/GenBank/DDBJ whole genome shotgun (WGS) entry which is preliminary data.</text>
</comment>
<feature type="region of interest" description="Disordered" evidence="1">
    <location>
        <begin position="1"/>
        <end position="28"/>
    </location>
</feature>
<feature type="region of interest" description="Disordered" evidence="1">
    <location>
        <begin position="96"/>
        <end position="127"/>
    </location>
</feature>
<evidence type="ECO:0000313" key="3">
    <source>
        <dbReference type="Proteomes" id="UP000233551"/>
    </source>
</evidence>
<reference evidence="2 3" key="1">
    <citation type="submission" date="2017-11" db="EMBL/GenBank/DDBJ databases">
        <title>De-novo sequencing of pomegranate (Punica granatum L.) genome.</title>
        <authorList>
            <person name="Akparov Z."/>
            <person name="Amiraslanov A."/>
            <person name="Hajiyeva S."/>
            <person name="Abbasov M."/>
            <person name="Kaur K."/>
            <person name="Hamwieh A."/>
            <person name="Solovyev V."/>
            <person name="Salamov A."/>
            <person name="Braich B."/>
            <person name="Kosarev P."/>
            <person name="Mahmoud A."/>
            <person name="Hajiyev E."/>
            <person name="Babayeva S."/>
            <person name="Izzatullayeva V."/>
            <person name="Mammadov A."/>
            <person name="Mammadov A."/>
            <person name="Sharifova S."/>
            <person name="Ojaghi J."/>
            <person name="Eynullazada K."/>
            <person name="Bayramov B."/>
            <person name="Abdulazimova A."/>
            <person name="Shahmuradov I."/>
        </authorList>
    </citation>
    <scope>NUCLEOTIDE SEQUENCE [LARGE SCALE GENOMIC DNA]</scope>
    <source>
        <strain evidence="3">cv. AG2017</strain>
        <tissue evidence="2">Leaf</tissue>
    </source>
</reference>
<dbReference type="AlphaFoldDB" id="A0A2I0HWD7"/>
<dbReference type="Proteomes" id="UP000233551">
    <property type="component" value="Unassembled WGS sequence"/>
</dbReference>
<proteinExistence type="predicted"/>
<organism evidence="2 3">
    <name type="scientific">Punica granatum</name>
    <name type="common">Pomegranate</name>
    <dbReference type="NCBI Taxonomy" id="22663"/>
    <lineage>
        <taxon>Eukaryota</taxon>
        <taxon>Viridiplantae</taxon>
        <taxon>Streptophyta</taxon>
        <taxon>Embryophyta</taxon>
        <taxon>Tracheophyta</taxon>
        <taxon>Spermatophyta</taxon>
        <taxon>Magnoliopsida</taxon>
        <taxon>eudicotyledons</taxon>
        <taxon>Gunneridae</taxon>
        <taxon>Pentapetalae</taxon>
        <taxon>rosids</taxon>
        <taxon>malvids</taxon>
        <taxon>Myrtales</taxon>
        <taxon>Lythraceae</taxon>
        <taxon>Punica</taxon>
    </lineage>
</organism>
<name>A0A2I0HWD7_PUNGR</name>
<protein>
    <submittedName>
        <fullName evidence="2">Uncharacterized protein</fullName>
    </submittedName>
</protein>
<keyword evidence="3" id="KW-1185">Reference proteome</keyword>
<evidence type="ECO:0000256" key="1">
    <source>
        <dbReference type="SAM" id="MobiDB-lite"/>
    </source>
</evidence>
<accession>A0A2I0HWD7</accession>
<gene>
    <name evidence="2" type="ORF">CRG98_043577</name>
</gene>
<evidence type="ECO:0000313" key="2">
    <source>
        <dbReference type="EMBL" id="PKI36002.1"/>
    </source>
</evidence>
<dbReference type="EMBL" id="PGOL01005047">
    <property type="protein sequence ID" value="PKI36002.1"/>
    <property type="molecule type" value="Genomic_DNA"/>
</dbReference>